<dbReference type="Proteomes" id="UP000275846">
    <property type="component" value="Unassembled WGS sequence"/>
</dbReference>
<gene>
    <name evidence="1" type="ORF">SSLN_LOCUS6793</name>
</gene>
<dbReference type="AlphaFoldDB" id="A0A183SRE5"/>
<keyword evidence="2" id="KW-1185">Reference proteome</keyword>
<protein>
    <submittedName>
        <fullName evidence="3">Mitochondrial pyruvate carrier</fullName>
    </submittedName>
</protein>
<dbReference type="WBParaSite" id="SSLN_0000700601-mRNA-1">
    <property type="protein sequence ID" value="SSLN_0000700601-mRNA-1"/>
    <property type="gene ID" value="SSLN_0000700601"/>
</dbReference>
<name>A0A183SRE5_SCHSO</name>
<evidence type="ECO:0000313" key="2">
    <source>
        <dbReference type="Proteomes" id="UP000275846"/>
    </source>
</evidence>
<proteinExistence type="predicted"/>
<accession>A0A183SRE5</accession>
<dbReference type="EMBL" id="UYSU01033852">
    <property type="protein sequence ID" value="VDL93178.1"/>
    <property type="molecule type" value="Genomic_DNA"/>
</dbReference>
<reference evidence="1 2" key="2">
    <citation type="submission" date="2018-11" db="EMBL/GenBank/DDBJ databases">
        <authorList>
            <consortium name="Pathogen Informatics"/>
        </authorList>
    </citation>
    <scope>NUCLEOTIDE SEQUENCE [LARGE SCALE GENOMIC DNA]</scope>
    <source>
        <strain evidence="1 2">NST_G2</strain>
    </source>
</reference>
<evidence type="ECO:0000313" key="1">
    <source>
        <dbReference type="EMBL" id="VDL93178.1"/>
    </source>
</evidence>
<organism evidence="3">
    <name type="scientific">Schistocephalus solidus</name>
    <name type="common">Tapeworm</name>
    <dbReference type="NCBI Taxonomy" id="70667"/>
    <lineage>
        <taxon>Eukaryota</taxon>
        <taxon>Metazoa</taxon>
        <taxon>Spiralia</taxon>
        <taxon>Lophotrochozoa</taxon>
        <taxon>Platyhelminthes</taxon>
        <taxon>Cestoda</taxon>
        <taxon>Eucestoda</taxon>
        <taxon>Diphyllobothriidea</taxon>
        <taxon>Diphyllobothriidae</taxon>
        <taxon>Schistocephalus</taxon>
    </lineage>
</organism>
<reference evidence="3" key="1">
    <citation type="submission" date="2016-06" db="UniProtKB">
        <authorList>
            <consortium name="WormBaseParasite"/>
        </authorList>
    </citation>
    <scope>IDENTIFICATION</scope>
</reference>
<evidence type="ECO:0000313" key="3">
    <source>
        <dbReference type="WBParaSite" id="SSLN_0000700601-mRNA-1"/>
    </source>
</evidence>
<sequence>MFVRHHEDIETPTQFATAAGEHTLNLHHRVFALSNKLTFAGIVSSLWGGVACAMGNMQALAAYYPASCLRFVCNSNAKGYEKAADGFRDILHVR</sequence>